<dbReference type="GO" id="GO:0000462">
    <property type="term" value="P:maturation of SSU-rRNA from tricistronic rRNA transcript (SSU-rRNA, 5.8S rRNA, LSU-rRNA)"/>
    <property type="evidence" value="ECO:0007669"/>
    <property type="project" value="TreeGrafter"/>
</dbReference>
<protein>
    <submittedName>
        <fullName evidence="2">Unnamed protein product</fullName>
    </submittedName>
</protein>
<dbReference type="EMBL" id="BSXN01001172">
    <property type="protein sequence ID" value="GME71945.1"/>
    <property type="molecule type" value="Genomic_DNA"/>
</dbReference>
<evidence type="ECO:0000256" key="1">
    <source>
        <dbReference type="SAM" id="MobiDB-lite"/>
    </source>
</evidence>
<dbReference type="PANTHER" id="PTHR13237:SF9">
    <property type="entry name" value="NEUROGUIDIN"/>
    <property type="match status" value="1"/>
</dbReference>
<sequence>MVVVTAAAATSASSSAAKGESLDNLLTQISDSIKLASTSIDSLSDLIDDTHNYPDLIKSLINNSSASSLLKKEDLEGVSLLSLKNSSMLSYLNNLSIILNARVNQVTVPKSSKSSKDNKSSKLIDNEIRNKAIENAVTQRVILDKGVKSLEKKLGYQLDKFTNAYRRREKETNELTEKKTKELEDGDEDEDNEDEDDEGDEDDEDNAFSFRPDASAMIKASKGTATVKQTGRSNSESADGDIGDEDGEEASSEKYKPPKISAMLPPTNPRDIDSNDNSGKRRRNLQSMDEYLAELGDAPTVEHSIGATIIDSGRSMKTDKDRKKEEEITRYEEDNFTRLPTKATKISAKEKAKKKKNEFFGEDWSMFDNTRDFNESASRKRKPGSAWDRAKRRKNNL</sequence>
<dbReference type="InterPro" id="IPR007146">
    <property type="entry name" value="Sas10/Utp3/C1D"/>
</dbReference>
<dbReference type="PANTHER" id="PTHR13237">
    <property type="entry name" value="SOMETHING ABOUT SILENCING PROTEIN 10-RELATED"/>
    <property type="match status" value="1"/>
</dbReference>
<name>A0A9W6T075_CANBO</name>
<reference evidence="2" key="1">
    <citation type="submission" date="2023-04" db="EMBL/GenBank/DDBJ databases">
        <title>Candida boidinii NBRC 10035.</title>
        <authorList>
            <person name="Ichikawa N."/>
            <person name="Sato H."/>
            <person name="Tonouchi N."/>
        </authorList>
    </citation>
    <scope>NUCLEOTIDE SEQUENCE</scope>
    <source>
        <strain evidence="2">NBRC 10035</strain>
    </source>
</reference>
<dbReference type="AlphaFoldDB" id="A0A9W6T075"/>
<organism evidence="2 3">
    <name type="scientific">Candida boidinii</name>
    <name type="common">Yeast</name>
    <dbReference type="NCBI Taxonomy" id="5477"/>
    <lineage>
        <taxon>Eukaryota</taxon>
        <taxon>Fungi</taxon>
        <taxon>Dikarya</taxon>
        <taxon>Ascomycota</taxon>
        <taxon>Saccharomycotina</taxon>
        <taxon>Pichiomycetes</taxon>
        <taxon>Pichiales</taxon>
        <taxon>Pichiaceae</taxon>
        <taxon>Ogataea</taxon>
        <taxon>Ogataea/Candida clade</taxon>
    </lineage>
</organism>
<feature type="compositionally biased region" description="Polar residues" evidence="1">
    <location>
        <begin position="223"/>
        <end position="234"/>
    </location>
</feature>
<dbReference type="Proteomes" id="UP001165120">
    <property type="component" value="Unassembled WGS sequence"/>
</dbReference>
<feature type="region of interest" description="Disordered" evidence="1">
    <location>
        <begin position="169"/>
        <end position="289"/>
    </location>
</feature>
<feature type="compositionally biased region" description="Acidic residues" evidence="1">
    <location>
        <begin position="184"/>
        <end position="206"/>
    </location>
</feature>
<keyword evidence="3" id="KW-1185">Reference proteome</keyword>
<comment type="caution">
    <text evidence="2">The sequence shown here is derived from an EMBL/GenBank/DDBJ whole genome shotgun (WGS) entry which is preliminary data.</text>
</comment>
<dbReference type="Pfam" id="PF04000">
    <property type="entry name" value="Sas10_Utp3"/>
    <property type="match status" value="1"/>
</dbReference>
<feature type="region of interest" description="Disordered" evidence="1">
    <location>
        <begin position="371"/>
        <end position="397"/>
    </location>
</feature>
<dbReference type="GO" id="GO:0032040">
    <property type="term" value="C:small-subunit processome"/>
    <property type="evidence" value="ECO:0007669"/>
    <property type="project" value="TreeGrafter"/>
</dbReference>
<feature type="compositionally biased region" description="Acidic residues" evidence="1">
    <location>
        <begin position="238"/>
        <end position="250"/>
    </location>
</feature>
<feature type="compositionally biased region" description="Basic and acidic residues" evidence="1">
    <location>
        <begin position="314"/>
        <end position="327"/>
    </location>
</feature>
<feature type="compositionally biased region" description="Basic and acidic residues" evidence="1">
    <location>
        <begin position="169"/>
        <end position="183"/>
    </location>
</feature>
<feature type="region of interest" description="Disordered" evidence="1">
    <location>
        <begin position="304"/>
        <end position="327"/>
    </location>
</feature>
<evidence type="ECO:0000313" key="3">
    <source>
        <dbReference type="Proteomes" id="UP001165120"/>
    </source>
</evidence>
<proteinExistence type="predicted"/>
<accession>A0A9W6T075</accession>
<evidence type="ECO:0000313" key="2">
    <source>
        <dbReference type="EMBL" id="GME71945.1"/>
    </source>
</evidence>
<gene>
    <name evidence="2" type="ORF">Cboi02_000340700</name>
</gene>